<evidence type="ECO:0000313" key="2">
    <source>
        <dbReference type="EMBL" id="GCC36335.1"/>
    </source>
</evidence>
<dbReference type="AlphaFoldDB" id="A0A401T130"/>
<proteinExistence type="predicted"/>
<sequence>MDDCSVRIEIKYRGVLFDQFCALHRNVFAQLDRQKEDDTDYIISNDELSMYYEDKAVPASSSGEEPRKDISNQEQPGDKDIFHEG</sequence>
<accession>A0A401T130</accession>
<gene>
    <name evidence="2" type="ORF">chiPu_0014829</name>
</gene>
<feature type="compositionally biased region" description="Basic and acidic residues" evidence="1">
    <location>
        <begin position="64"/>
        <end position="85"/>
    </location>
</feature>
<name>A0A401T130_CHIPU</name>
<keyword evidence="3" id="KW-1185">Reference proteome</keyword>
<evidence type="ECO:0000256" key="1">
    <source>
        <dbReference type="SAM" id="MobiDB-lite"/>
    </source>
</evidence>
<comment type="caution">
    <text evidence="2">The sequence shown here is derived from an EMBL/GenBank/DDBJ whole genome shotgun (WGS) entry which is preliminary data.</text>
</comment>
<dbReference type="EMBL" id="BEZZ01000816">
    <property type="protein sequence ID" value="GCC36335.1"/>
    <property type="molecule type" value="Genomic_DNA"/>
</dbReference>
<organism evidence="2 3">
    <name type="scientific">Chiloscyllium punctatum</name>
    <name type="common">Brownbanded bambooshark</name>
    <name type="synonym">Hemiscyllium punctatum</name>
    <dbReference type="NCBI Taxonomy" id="137246"/>
    <lineage>
        <taxon>Eukaryota</taxon>
        <taxon>Metazoa</taxon>
        <taxon>Chordata</taxon>
        <taxon>Craniata</taxon>
        <taxon>Vertebrata</taxon>
        <taxon>Chondrichthyes</taxon>
        <taxon>Elasmobranchii</taxon>
        <taxon>Galeomorphii</taxon>
        <taxon>Galeoidea</taxon>
        <taxon>Orectolobiformes</taxon>
        <taxon>Hemiscylliidae</taxon>
        <taxon>Chiloscyllium</taxon>
    </lineage>
</organism>
<reference evidence="2 3" key="1">
    <citation type="journal article" date="2018" name="Nat. Ecol. Evol.">
        <title>Shark genomes provide insights into elasmobranch evolution and the origin of vertebrates.</title>
        <authorList>
            <person name="Hara Y"/>
            <person name="Yamaguchi K"/>
            <person name="Onimaru K"/>
            <person name="Kadota M"/>
            <person name="Koyanagi M"/>
            <person name="Keeley SD"/>
            <person name="Tatsumi K"/>
            <person name="Tanaka K"/>
            <person name="Motone F"/>
            <person name="Kageyama Y"/>
            <person name="Nozu R"/>
            <person name="Adachi N"/>
            <person name="Nishimura O"/>
            <person name="Nakagawa R"/>
            <person name="Tanegashima C"/>
            <person name="Kiyatake I"/>
            <person name="Matsumoto R"/>
            <person name="Murakumo K"/>
            <person name="Nishida K"/>
            <person name="Terakita A"/>
            <person name="Kuratani S"/>
            <person name="Sato K"/>
            <person name="Hyodo S Kuraku.S."/>
        </authorList>
    </citation>
    <scope>NUCLEOTIDE SEQUENCE [LARGE SCALE GENOMIC DNA]</scope>
</reference>
<protein>
    <submittedName>
        <fullName evidence="2">Uncharacterized protein</fullName>
    </submittedName>
</protein>
<evidence type="ECO:0000313" key="3">
    <source>
        <dbReference type="Proteomes" id="UP000287033"/>
    </source>
</evidence>
<feature type="region of interest" description="Disordered" evidence="1">
    <location>
        <begin position="55"/>
        <end position="85"/>
    </location>
</feature>
<dbReference type="Proteomes" id="UP000287033">
    <property type="component" value="Unassembled WGS sequence"/>
</dbReference>